<comment type="function">
    <text evidence="7 9">Binds 23S rRNA and is also seen to make contacts with the A and possibly P site tRNAs.</text>
</comment>
<accession>A0A1I1D0G5</accession>
<keyword evidence="11" id="KW-1185">Reference proteome</keyword>
<evidence type="ECO:0000256" key="6">
    <source>
        <dbReference type="ARBA" id="ARBA00035198"/>
    </source>
</evidence>
<dbReference type="STRING" id="34097.SAMN02745150_00162"/>
<dbReference type="SUPFAM" id="SSF54686">
    <property type="entry name" value="Ribosomal protein L16p/L10e"/>
    <property type="match status" value="1"/>
</dbReference>
<dbReference type="InterPro" id="IPR000114">
    <property type="entry name" value="Ribosomal_uL16_bact-type"/>
</dbReference>
<dbReference type="PANTHER" id="PTHR12220">
    <property type="entry name" value="50S/60S RIBOSOMAL PROTEIN L16"/>
    <property type="match status" value="1"/>
</dbReference>
<evidence type="ECO:0000256" key="7">
    <source>
        <dbReference type="HAMAP-Rule" id="MF_01342"/>
    </source>
</evidence>
<dbReference type="AlphaFoldDB" id="A0A1I1D0G5"/>
<dbReference type="InterPro" id="IPR036920">
    <property type="entry name" value="Ribosomal_uL16_sf"/>
</dbReference>
<dbReference type="Proteomes" id="UP000240042">
    <property type="component" value="Unassembled WGS sequence"/>
</dbReference>
<evidence type="ECO:0000313" key="11">
    <source>
        <dbReference type="Proteomes" id="UP000240042"/>
    </source>
</evidence>
<keyword evidence="4 7" id="KW-0689">Ribosomal protein</keyword>
<dbReference type="GO" id="GO:0000049">
    <property type="term" value="F:tRNA binding"/>
    <property type="evidence" value="ECO:0007669"/>
    <property type="project" value="UniProtKB-KW"/>
</dbReference>
<dbReference type="PROSITE" id="PS00586">
    <property type="entry name" value="RIBOSOMAL_L16_1"/>
    <property type="match status" value="1"/>
</dbReference>
<evidence type="ECO:0000256" key="1">
    <source>
        <dbReference type="ARBA" id="ARBA00008931"/>
    </source>
</evidence>
<comment type="similarity">
    <text evidence="1 7 8">Belongs to the universal ribosomal protein uL16 family.</text>
</comment>
<evidence type="ECO:0000256" key="2">
    <source>
        <dbReference type="ARBA" id="ARBA00022555"/>
    </source>
</evidence>
<dbReference type="NCBIfam" id="TIGR01164">
    <property type="entry name" value="rplP_bact"/>
    <property type="match status" value="1"/>
</dbReference>
<dbReference type="HAMAP" id="MF_01342">
    <property type="entry name" value="Ribosomal_uL16"/>
    <property type="match status" value="1"/>
</dbReference>
<evidence type="ECO:0000256" key="8">
    <source>
        <dbReference type="RuleBase" id="RU004413"/>
    </source>
</evidence>
<dbReference type="CDD" id="cd01433">
    <property type="entry name" value="Ribosomal_L16_L10e"/>
    <property type="match status" value="1"/>
</dbReference>
<dbReference type="FunFam" id="3.90.1170.10:FF:000001">
    <property type="entry name" value="50S ribosomal protein L16"/>
    <property type="match status" value="1"/>
</dbReference>
<keyword evidence="3 7" id="KW-0699">rRNA-binding</keyword>
<evidence type="ECO:0000256" key="9">
    <source>
        <dbReference type="RuleBase" id="RU004414"/>
    </source>
</evidence>
<protein>
    <recommendedName>
        <fullName evidence="6 7">Large ribosomal subunit protein uL16</fullName>
    </recommendedName>
</protein>
<keyword evidence="5 7" id="KW-0687">Ribonucleoprotein</keyword>
<evidence type="ECO:0000313" key="10">
    <source>
        <dbReference type="EMBL" id="SFB68284.1"/>
    </source>
</evidence>
<dbReference type="PRINTS" id="PR00060">
    <property type="entry name" value="RIBOSOMALL16"/>
</dbReference>
<dbReference type="RefSeq" id="WP_092317258.1">
    <property type="nucleotide sequence ID" value="NZ_FOKY01000001.1"/>
</dbReference>
<name>A0A1I1D0G5_BREAD</name>
<dbReference type="OrthoDB" id="9802589at2"/>
<dbReference type="GO" id="GO:0006412">
    <property type="term" value="P:translation"/>
    <property type="evidence" value="ECO:0007669"/>
    <property type="project" value="UniProtKB-UniRule"/>
</dbReference>
<gene>
    <name evidence="7" type="primary">rplP</name>
    <name evidence="10" type="ORF">SAMN02745150_00162</name>
</gene>
<dbReference type="InterPro" id="IPR016180">
    <property type="entry name" value="Ribosomal_uL16_dom"/>
</dbReference>
<dbReference type="Pfam" id="PF00252">
    <property type="entry name" value="Ribosomal_L16"/>
    <property type="match status" value="1"/>
</dbReference>
<organism evidence="10 11">
    <name type="scientific">Brevinema andersonii</name>
    <dbReference type="NCBI Taxonomy" id="34097"/>
    <lineage>
        <taxon>Bacteria</taxon>
        <taxon>Pseudomonadati</taxon>
        <taxon>Spirochaetota</taxon>
        <taxon>Spirochaetia</taxon>
        <taxon>Brevinematales</taxon>
        <taxon>Brevinemataceae</taxon>
        <taxon>Brevinema</taxon>
    </lineage>
</organism>
<dbReference type="EMBL" id="FOKY01000001">
    <property type="protein sequence ID" value="SFB68284.1"/>
    <property type="molecule type" value="Genomic_DNA"/>
</dbReference>
<keyword evidence="2 7" id="KW-0820">tRNA-binding</keyword>
<dbReference type="GO" id="GO:0003735">
    <property type="term" value="F:structural constituent of ribosome"/>
    <property type="evidence" value="ECO:0007669"/>
    <property type="project" value="InterPro"/>
</dbReference>
<evidence type="ECO:0000256" key="3">
    <source>
        <dbReference type="ARBA" id="ARBA00022730"/>
    </source>
</evidence>
<proteinExistence type="inferred from homology"/>
<sequence>MLMPSKVKYRKQHRPKINNSPTHDGDIVSFGDFGIIALDAAWLTNRQIEAVRVAINRYLKRGAKVWIRIFPDTPYTSKGEGVRMGKGKGSPDGWIVPVRPGRVLVEITGVSEEKAVEAFRRAGHKLPIKVKFVKRVEG</sequence>
<dbReference type="InterPro" id="IPR047873">
    <property type="entry name" value="Ribosomal_uL16"/>
</dbReference>
<evidence type="ECO:0000256" key="5">
    <source>
        <dbReference type="ARBA" id="ARBA00023274"/>
    </source>
</evidence>
<dbReference type="PROSITE" id="PS00701">
    <property type="entry name" value="RIBOSOMAL_L16_2"/>
    <property type="match status" value="1"/>
</dbReference>
<dbReference type="GO" id="GO:0022625">
    <property type="term" value="C:cytosolic large ribosomal subunit"/>
    <property type="evidence" value="ECO:0007669"/>
    <property type="project" value="TreeGrafter"/>
</dbReference>
<dbReference type="PANTHER" id="PTHR12220:SF13">
    <property type="entry name" value="LARGE RIBOSOMAL SUBUNIT PROTEIN UL16M"/>
    <property type="match status" value="1"/>
</dbReference>
<comment type="subunit">
    <text evidence="7 9">Part of the 50S ribosomal subunit.</text>
</comment>
<dbReference type="Gene3D" id="3.90.1170.10">
    <property type="entry name" value="Ribosomal protein L10e/L16"/>
    <property type="match status" value="1"/>
</dbReference>
<evidence type="ECO:0000256" key="4">
    <source>
        <dbReference type="ARBA" id="ARBA00022980"/>
    </source>
</evidence>
<keyword evidence="7 9" id="KW-0694">RNA-binding</keyword>
<dbReference type="GO" id="GO:0019843">
    <property type="term" value="F:rRNA binding"/>
    <property type="evidence" value="ECO:0007669"/>
    <property type="project" value="UniProtKB-UniRule"/>
</dbReference>
<dbReference type="InterPro" id="IPR020798">
    <property type="entry name" value="Ribosomal_uL16_CS"/>
</dbReference>
<reference evidence="11" key="1">
    <citation type="submission" date="2016-10" db="EMBL/GenBank/DDBJ databases">
        <authorList>
            <person name="Varghese N."/>
            <person name="Submissions S."/>
        </authorList>
    </citation>
    <scope>NUCLEOTIDE SEQUENCE [LARGE SCALE GENOMIC DNA]</scope>
    <source>
        <strain evidence="11">ATCC 43811</strain>
    </source>
</reference>